<evidence type="ECO:0000256" key="5">
    <source>
        <dbReference type="ARBA" id="ARBA00023136"/>
    </source>
</evidence>
<keyword evidence="3" id="KW-0732">Signal</keyword>
<evidence type="ECO:0000256" key="3">
    <source>
        <dbReference type="ARBA" id="ARBA00022729"/>
    </source>
</evidence>
<comment type="caution">
    <text evidence="6">The sequence shown here is derived from an EMBL/GenBank/DDBJ whole genome shotgun (WGS) entry which is preliminary data.</text>
</comment>
<dbReference type="SUPFAM" id="SSF69318">
    <property type="entry name" value="Integrin alpha N-terminal domain"/>
    <property type="match status" value="1"/>
</dbReference>
<evidence type="ECO:0000256" key="2">
    <source>
        <dbReference type="ARBA" id="ARBA00022692"/>
    </source>
</evidence>
<reference evidence="6" key="1">
    <citation type="journal article" date="2020" name="mSystems">
        <title>Genome- and Community-Level Interaction Insights into Carbon Utilization and Element Cycling Functions of Hydrothermarchaeota in Hydrothermal Sediment.</title>
        <authorList>
            <person name="Zhou Z."/>
            <person name="Liu Y."/>
            <person name="Xu W."/>
            <person name="Pan J."/>
            <person name="Luo Z.H."/>
            <person name="Li M."/>
        </authorList>
    </citation>
    <scope>NUCLEOTIDE SEQUENCE [LARGE SCALE GENOMIC DNA]</scope>
    <source>
        <strain evidence="6">SpSt-695</strain>
    </source>
</reference>
<dbReference type="Gene3D" id="2.130.10.130">
    <property type="entry name" value="Integrin alpha, N-terminal"/>
    <property type="match status" value="1"/>
</dbReference>
<dbReference type="Pfam" id="PF13517">
    <property type="entry name" value="FG-GAP_3"/>
    <property type="match status" value="1"/>
</dbReference>
<sequence>MIEGLSIGDLNADGTPEIVATSFILRMQGNDTLWVTIFEPDGSYYIPPCIFPGIIGCQPLLGDINGDNFLEIIFHGLGSGGEKIYAMDHNGNILPGFPFLLPNEWIWNGFALGDINNDGLPEIIAVEAGNDWNSLLYVIDGNGNVLPGFPVQVPQFDYGGVQSPPTCVDINEDGYSEIFVLNPTWKIDTASNGDTVYLHFDLITGLTHTGEILPGFPIVVPHYSIFSSPVLADIDKDGFIDISFPSLENKGIISYSFTTQYTSYSPSWPLPYHDIHNTSNYHYTPPEIEISELKKYKHILKFSTSEIVRNEFKFKLSLPSGLENKKLKILFYSVNGIKLKEIDLWKFYKTHTYSIDIKNLKKGVYFYQLKIEKNEILKGKFIKL</sequence>
<dbReference type="NCBIfam" id="TIGR04183">
    <property type="entry name" value="Por_Secre_tail"/>
    <property type="match status" value="1"/>
</dbReference>
<keyword evidence="4" id="KW-1133">Transmembrane helix</keyword>
<dbReference type="EMBL" id="DTDP01000039">
    <property type="protein sequence ID" value="HGK53582.1"/>
    <property type="molecule type" value="Genomic_DNA"/>
</dbReference>
<comment type="subcellular location">
    <subcellularLocation>
        <location evidence="1">Membrane</location>
        <topology evidence="1">Single-pass membrane protein</topology>
    </subcellularLocation>
</comment>
<dbReference type="InterPro" id="IPR028994">
    <property type="entry name" value="Integrin_alpha_N"/>
</dbReference>
<protein>
    <submittedName>
        <fullName evidence="6">T9SS type A sorting domain-containing protein</fullName>
    </submittedName>
</protein>
<dbReference type="InterPro" id="IPR045232">
    <property type="entry name" value="FAM234"/>
</dbReference>
<keyword evidence="2" id="KW-0812">Transmembrane</keyword>
<dbReference type="InterPro" id="IPR026444">
    <property type="entry name" value="Secre_tail"/>
</dbReference>
<dbReference type="AlphaFoldDB" id="A0A7V4E347"/>
<evidence type="ECO:0000256" key="1">
    <source>
        <dbReference type="ARBA" id="ARBA00004167"/>
    </source>
</evidence>
<dbReference type="PANTHER" id="PTHR21419:SF23">
    <property type="entry name" value="PROTEIN DEFECTIVE IN EXINE FORMATION 1"/>
    <property type="match status" value="1"/>
</dbReference>
<keyword evidence="5" id="KW-0472">Membrane</keyword>
<dbReference type="PANTHER" id="PTHR21419">
    <property type="match status" value="1"/>
</dbReference>
<proteinExistence type="predicted"/>
<evidence type="ECO:0000256" key="4">
    <source>
        <dbReference type="ARBA" id="ARBA00022989"/>
    </source>
</evidence>
<dbReference type="InterPro" id="IPR013517">
    <property type="entry name" value="FG-GAP"/>
</dbReference>
<accession>A0A7V4E347</accession>
<evidence type="ECO:0000313" key="6">
    <source>
        <dbReference type="EMBL" id="HGK53582.1"/>
    </source>
</evidence>
<gene>
    <name evidence="6" type="ORF">ENU72_00990</name>
</gene>
<name>A0A7V4E347_UNCW3</name>
<dbReference type="GO" id="GO:0016020">
    <property type="term" value="C:membrane"/>
    <property type="evidence" value="ECO:0007669"/>
    <property type="project" value="UniProtKB-SubCell"/>
</dbReference>
<organism evidence="6">
    <name type="scientific">candidate division WOR-3 bacterium</name>
    <dbReference type="NCBI Taxonomy" id="2052148"/>
    <lineage>
        <taxon>Bacteria</taxon>
        <taxon>Bacteria division WOR-3</taxon>
    </lineage>
</organism>